<dbReference type="InterPro" id="IPR050147">
    <property type="entry name" value="Ser/Thr_Dehydratase"/>
</dbReference>
<feature type="modified residue" description="N6-(pyridoxal phosphate)lysine" evidence="4">
    <location>
        <position position="119"/>
    </location>
</feature>
<comment type="caution">
    <text evidence="6">The sequence shown here is derived from an EMBL/GenBank/DDBJ whole genome shotgun (WGS) entry which is preliminary data.</text>
</comment>
<comment type="cofactor">
    <cofactor evidence="1 4">
        <name>pyridoxal 5'-phosphate</name>
        <dbReference type="ChEBI" id="CHEBI:597326"/>
    </cofactor>
</comment>
<dbReference type="InterPro" id="IPR000634">
    <property type="entry name" value="Ser/Thr_deHydtase_PyrdxlP-BS"/>
</dbReference>
<dbReference type="RefSeq" id="WP_289829888.1">
    <property type="nucleotide sequence ID" value="NZ_JAUEDK010000015.1"/>
</dbReference>
<dbReference type="InterPro" id="IPR036052">
    <property type="entry name" value="TrpB-like_PALP_sf"/>
</dbReference>
<dbReference type="NCBIfam" id="NF002823">
    <property type="entry name" value="PRK02991.1"/>
    <property type="match status" value="1"/>
</dbReference>
<dbReference type="EC" id="4.3.1.18" evidence="4"/>
<dbReference type="Pfam" id="PF00291">
    <property type="entry name" value="PALP"/>
    <property type="match status" value="1"/>
</dbReference>
<evidence type="ECO:0000259" key="5">
    <source>
        <dbReference type="Pfam" id="PF00291"/>
    </source>
</evidence>
<dbReference type="GO" id="GO:0008721">
    <property type="term" value="F:D-serine ammonia-lyase activity"/>
    <property type="evidence" value="ECO:0007669"/>
    <property type="project" value="UniProtKB-EC"/>
</dbReference>
<feature type="domain" description="Tryptophan synthase beta chain-like PALP" evidence="5">
    <location>
        <begin position="79"/>
        <end position="401"/>
    </location>
</feature>
<dbReference type="Gene3D" id="3.40.50.1100">
    <property type="match status" value="2"/>
</dbReference>
<dbReference type="Proteomes" id="UP001168540">
    <property type="component" value="Unassembled WGS sequence"/>
</dbReference>
<dbReference type="PROSITE" id="PS00165">
    <property type="entry name" value="DEHYDRATASE_SER_THR"/>
    <property type="match status" value="1"/>
</dbReference>
<dbReference type="EMBL" id="JAUEDK010000015">
    <property type="protein sequence ID" value="MDN0075284.1"/>
    <property type="molecule type" value="Genomic_DNA"/>
</dbReference>
<dbReference type="InterPro" id="IPR001926">
    <property type="entry name" value="TrpB-like_PALP"/>
</dbReference>
<keyword evidence="2 4" id="KW-0663">Pyridoxal phosphate</keyword>
<evidence type="ECO:0000256" key="4">
    <source>
        <dbReference type="HAMAP-Rule" id="MF_01030"/>
    </source>
</evidence>
<evidence type="ECO:0000256" key="1">
    <source>
        <dbReference type="ARBA" id="ARBA00001933"/>
    </source>
</evidence>
<evidence type="ECO:0000313" key="6">
    <source>
        <dbReference type="EMBL" id="MDN0075284.1"/>
    </source>
</evidence>
<keyword evidence="3 4" id="KW-0456">Lyase</keyword>
<sequence>MIAGMSLADWRARYPLIETLMALEETSWFNPAIAPTAEALADVGLTAADVADASDRLARFAPYIARVFPETRAAGGLIESPLVPAPRLQQALAERSGLTLPGSLWLKLDSHLPISGSIKARGGIYEVLKHAEDLALQHGLLTLDDDYALLDGEAARALFGQHRIAVGSTGNLGLSIGIMSARLGFQTTVHMSADARQWKKDLLRAHGVTVVEYEADYSVAVTEGRRLAEADPHCHFVDDENSTSLFLGYAVAAERLKRQLAAAGVTVDAEHPLFVYLPCGVGGGPGGVAFGLKLAFGDTVHCLFAEPTHSPCMLLGVYTGQHDAVSVQDFGIDNRTAADGLAVGRPSGFVGRAMQRLIDGYYTVSDEELFRLLALLEHSEGLRLEPSALAGVPGMARVLTEQQGYRERLALSDTRLAQATHLVWATGGSMVPETEMDGYLAHGRQLLQGEAH</sequence>
<gene>
    <name evidence="4 6" type="primary">dsdA</name>
    <name evidence="6" type="ORF">QU481_10320</name>
</gene>
<name>A0ABT7XNB6_9NEIS</name>
<evidence type="ECO:0000313" key="7">
    <source>
        <dbReference type="Proteomes" id="UP001168540"/>
    </source>
</evidence>
<evidence type="ECO:0000256" key="3">
    <source>
        <dbReference type="ARBA" id="ARBA00023239"/>
    </source>
</evidence>
<comment type="similarity">
    <text evidence="4">Belongs to the serine/threonine dehydratase family. DsdA subfamily.</text>
</comment>
<protein>
    <recommendedName>
        <fullName evidence="4">Probable D-serine dehydratase</fullName>
        <ecNumber evidence="4">4.3.1.18</ecNumber>
    </recommendedName>
    <alternativeName>
        <fullName evidence="4">D-serine deaminase</fullName>
        <shortName evidence="4">DSD</shortName>
    </alternativeName>
</protein>
<dbReference type="CDD" id="cd06447">
    <property type="entry name" value="D-Ser-dehyd"/>
    <property type="match status" value="1"/>
</dbReference>
<keyword evidence="7" id="KW-1185">Reference proteome</keyword>
<dbReference type="PANTHER" id="PTHR48078">
    <property type="entry name" value="THREONINE DEHYDRATASE, MITOCHONDRIAL-RELATED"/>
    <property type="match status" value="1"/>
</dbReference>
<dbReference type="PANTHER" id="PTHR48078:SF9">
    <property type="entry name" value="D-SERINE DEHYDRATASE"/>
    <property type="match status" value="1"/>
</dbReference>
<evidence type="ECO:0000256" key="2">
    <source>
        <dbReference type="ARBA" id="ARBA00022898"/>
    </source>
</evidence>
<accession>A0ABT7XNB6</accession>
<dbReference type="HAMAP" id="MF_01030">
    <property type="entry name" value="D_Ser_dehydrat"/>
    <property type="match status" value="1"/>
</dbReference>
<dbReference type="NCBIfam" id="TIGR02035">
    <property type="entry name" value="D_Ser_am_lyase"/>
    <property type="match status" value="1"/>
</dbReference>
<organism evidence="6 7">
    <name type="scientific">Crenobacter oryzisoli</name>
    <dbReference type="NCBI Taxonomy" id="3056844"/>
    <lineage>
        <taxon>Bacteria</taxon>
        <taxon>Pseudomonadati</taxon>
        <taxon>Pseudomonadota</taxon>
        <taxon>Betaproteobacteria</taxon>
        <taxon>Neisseriales</taxon>
        <taxon>Neisseriaceae</taxon>
        <taxon>Crenobacter</taxon>
    </lineage>
</organism>
<dbReference type="InterPro" id="IPR011780">
    <property type="entry name" value="D_Ser_am_lyase"/>
</dbReference>
<dbReference type="SUPFAM" id="SSF53686">
    <property type="entry name" value="Tryptophan synthase beta subunit-like PLP-dependent enzymes"/>
    <property type="match status" value="1"/>
</dbReference>
<comment type="catalytic activity">
    <reaction evidence="4">
        <text>D-serine = pyruvate + NH4(+)</text>
        <dbReference type="Rhea" id="RHEA:13977"/>
        <dbReference type="ChEBI" id="CHEBI:15361"/>
        <dbReference type="ChEBI" id="CHEBI:28938"/>
        <dbReference type="ChEBI" id="CHEBI:35247"/>
        <dbReference type="EC" id="4.3.1.18"/>
    </reaction>
</comment>
<proteinExistence type="inferred from homology"/>
<reference evidence="6" key="1">
    <citation type="submission" date="2023-06" db="EMBL/GenBank/DDBJ databases">
        <authorList>
            <person name="Zhang S."/>
        </authorList>
    </citation>
    <scope>NUCLEOTIDE SEQUENCE</scope>
    <source>
        <strain evidence="6">SG2303</strain>
    </source>
</reference>